<sequence>MRIVSMAMVFLLLFAVAMPGMAFADEPEEAVETTEERVDQNTKEETLAEPDQSNSQQEDHSSQQEDPQEENLPVTDDTSVDDTETGLDQPMDNTPEEDENKQDIVTVLDEINQGLSLGVDVEVEKRRATVTASVDNTTQYELTDGVFHFNLEGYEPKVKQNGTEAKATYKKLEAGKYEVTVKYVATVTLDGEAHKVASERILAFQVGQDSVEAAIGAWHYYQGNEDILELHAYVEDADRGKGTWTFEVDGQKQVIDTEDLYADVWFELADPQPGKRYDAQISFNGKADGKKAKGSTTYSFQLVVPTLDYACTEKGLEMVTNLKGAKAAQGEWFFGLLDWEQEEWAAEHESGWVEGTTYKHTFKKIKPGSYDLLVDYFGDVDGEEFWTWFYEELEVEAGDPCAAAVGGPKPGDGKPGEQPDPGETVTPKEPKQTTGEIEHGAAMPKTSSQYPLGMLIGAVITLLGLGVYLMRRRVVFTS</sequence>
<feature type="region of interest" description="Disordered" evidence="1">
    <location>
        <begin position="403"/>
        <end position="445"/>
    </location>
</feature>
<evidence type="ECO:0000256" key="3">
    <source>
        <dbReference type="SAM" id="SignalP"/>
    </source>
</evidence>
<gene>
    <name evidence="4" type="ORF">C8J48_3203</name>
</gene>
<keyword evidence="2" id="KW-0812">Transmembrane</keyword>
<feature type="compositionally biased region" description="Basic and acidic residues" evidence="1">
    <location>
        <begin position="426"/>
        <end position="439"/>
    </location>
</feature>
<evidence type="ECO:0000256" key="2">
    <source>
        <dbReference type="SAM" id="Phobius"/>
    </source>
</evidence>
<dbReference type="OrthoDB" id="2990495at2"/>
<feature type="compositionally biased region" description="Basic and acidic residues" evidence="1">
    <location>
        <begin position="34"/>
        <end position="46"/>
    </location>
</feature>
<dbReference type="RefSeq" id="WP_107728168.1">
    <property type="nucleotide sequence ID" value="NZ_PZZP01000002.1"/>
</dbReference>
<keyword evidence="2" id="KW-1133">Transmembrane helix</keyword>
<proteinExistence type="predicted"/>
<comment type="caution">
    <text evidence="4">The sequence shown here is derived from an EMBL/GenBank/DDBJ whole genome shotgun (WGS) entry which is preliminary data.</text>
</comment>
<dbReference type="AlphaFoldDB" id="A0A2T4Z4R1"/>
<keyword evidence="5" id="KW-1185">Reference proteome</keyword>
<feature type="signal peptide" evidence="3">
    <location>
        <begin position="1"/>
        <end position="24"/>
    </location>
</feature>
<organism evidence="4 5">
    <name type="scientific">Desmospora activa DSM 45169</name>
    <dbReference type="NCBI Taxonomy" id="1121389"/>
    <lineage>
        <taxon>Bacteria</taxon>
        <taxon>Bacillati</taxon>
        <taxon>Bacillota</taxon>
        <taxon>Bacilli</taxon>
        <taxon>Bacillales</taxon>
        <taxon>Thermoactinomycetaceae</taxon>
        <taxon>Desmospora</taxon>
    </lineage>
</organism>
<feature type="transmembrane region" description="Helical" evidence="2">
    <location>
        <begin position="450"/>
        <end position="470"/>
    </location>
</feature>
<accession>A0A2T4Z4R1</accession>
<evidence type="ECO:0000313" key="4">
    <source>
        <dbReference type="EMBL" id="PTM56878.1"/>
    </source>
</evidence>
<dbReference type="Proteomes" id="UP000241639">
    <property type="component" value="Unassembled WGS sequence"/>
</dbReference>
<evidence type="ECO:0000256" key="1">
    <source>
        <dbReference type="SAM" id="MobiDB-lite"/>
    </source>
</evidence>
<feature type="region of interest" description="Disordered" evidence="1">
    <location>
        <begin position="27"/>
        <end position="100"/>
    </location>
</feature>
<evidence type="ECO:0000313" key="5">
    <source>
        <dbReference type="Proteomes" id="UP000241639"/>
    </source>
</evidence>
<feature type="chain" id="PRO_5015489197" description="LPXTG-motif cell wall-anchored protein" evidence="3">
    <location>
        <begin position="25"/>
        <end position="478"/>
    </location>
</feature>
<evidence type="ECO:0008006" key="6">
    <source>
        <dbReference type="Google" id="ProtNLM"/>
    </source>
</evidence>
<dbReference type="EMBL" id="PZZP01000002">
    <property type="protein sequence ID" value="PTM56878.1"/>
    <property type="molecule type" value="Genomic_DNA"/>
</dbReference>
<name>A0A2T4Z4R1_9BACL</name>
<protein>
    <recommendedName>
        <fullName evidence="6">LPXTG-motif cell wall-anchored protein</fullName>
    </recommendedName>
</protein>
<reference evidence="4 5" key="1">
    <citation type="submission" date="2018-04" db="EMBL/GenBank/DDBJ databases">
        <title>Genomic Encyclopedia of Archaeal and Bacterial Type Strains, Phase II (KMG-II): from individual species to whole genera.</title>
        <authorList>
            <person name="Goeker M."/>
        </authorList>
    </citation>
    <scope>NUCLEOTIDE SEQUENCE [LARGE SCALE GENOMIC DNA]</scope>
    <source>
        <strain evidence="4 5">DSM 45169</strain>
    </source>
</reference>
<keyword evidence="2" id="KW-0472">Membrane</keyword>
<keyword evidence="3" id="KW-0732">Signal</keyword>